<feature type="domain" description="Transposase MuDR plant" evidence="1">
    <location>
        <begin position="2"/>
        <end position="63"/>
    </location>
</feature>
<name>A0A1S3YQG2_TOBAC</name>
<evidence type="ECO:0000259" key="1">
    <source>
        <dbReference type="Pfam" id="PF03108"/>
    </source>
</evidence>
<dbReference type="PANTHER" id="PTHR31973">
    <property type="entry name" value="POLYPROTEIN, PUTATIVE-RELATED"/>
    <property type="match status" value="1"/>
</dbReference>
<dbReference type="GeneID" id="107778523"/>
<sequence length="243" mass="28137">MWELGLAFESVDKFREALTRFVVEEKVVVDKYVNQPTRVRCKCKDGCPWHLFASYDSGTKDFVVKKYIPIHIYEPTNKNKLCNSKYLAEKFKDRIRKQPNIRIFKFQQLVRKELGLYVGRSICRKARNKVLNDIMGDHVLEYSRILDYRDEMLRSNPSSTCVVKLSEETFEGGKKIFVGFYICFDALKKAFKAGCRPCIGLDGCFLKGIYKGQLLVAVCKDGNNQMLPLAWAVVEVENKSNWT</sequence>
<accession>A0A1S3YQG2</accession>
<gene>
    <name evidence="3" type="primary">LOC107778523</name>
</gene>
<reference evidence="2" key="1">
    <citation type="journal article" date="2014" name="Nat. Commun.">
        <title>The tobacco genome sequence and its comparison with those of tomato and potato.</title>
        <authorList>
            <person name="Sierro N."/>
            <person name="Battey J.N."/>
            <person name="Ouadi S."/>
            <person name="Bakaher N."/>
            <person name="Bovet L."/>
            <person name="Willig A."/>
            <person name="Goepfert S."/>
            <person name="Peitsch M.C."/>
            <person name="Ivanov N.V."/>
        </authorList>
    </citation>
    <scope>NUCLEOTIDE SEQUENCE [LARGE SCALE GENOMIC DNA]</scope>
</reference>
<dbReference type="PANTHER" id="PTHR31973:SF197">
    <property type="entry name" value="SWIM-TYPE DOMAIN-CONTAINING PROTEIN"/>
    <property type="match status" value="1"/>
</dbReference>
<dbReference type="STRING" id="4097.A0A1S3YQG2"/>
<evidence type="ECO:0000313" key="2">
    <source>
        <dbReference type="Proteomes" id="UP000790787"/>
    </source>
</evidence>
<dbReference type="Pfam" id="PF03108">
    <property type="entry name" value="DBD_Tnp_Mut"/>
    <property type="match status" value="1"/>
</dbReference>
<reference evidence="3" key="2">
    <citation type="submission" date="2025-08" db="UniProtKB">
        <authorList>
            <consortium name="RefSeq"/>
        </authorList>
    </citation>
    <scope>IDENTIFICATION</scope>
    <source>
        <tissue evidence="3">Leaf</tissue>
    </source>
</reference>
<keyword evidence="2" id="KW-1185">Reference proteome</keyword>
<dbReference type="Proteomes" id="UP000790787">
    <property type="component" value="Chromosome 19"/>
</dbReference>
<dbReference type="KEGG" id="nta:107778523"/>
<dbReference type="RefSeq" id="XP_016454287.1">
    <property type="nucleotide sequence ID" value="XM_016598801.1"/>
</dbReference>
<evidence type="ECO:0000313" key="3">
    <source>
        <dbReference type="RefSeq" id="XP_016454287.1"/>
    </source>
</evidence>
<dbReference type="PaxDb" id="4097-A0A1S3YQG2"/>
<dbReference type="InterPro" id="IPR004332">
    <property type="entry name" value="Transposase_MuDR"/>
</dbReference>
<dbReference type="OrthoDB" id="1660333at2759"/>
<proteinExistence type="predicted"/>
<dbReference type="AlphaFoldDB" id="A0A1S3YQG2"/>
<protein>
    <submittedName>
        <fullName evidence="3">Uncharacterized protein LOC107778523</fullName>
    </submittedName>
</protein>
<organism evidence="2 3">
    <name type="scientific">Nicotiana tabacum</name>
    <name type="common">Common tobacco</name>
    <dbReference type="NCBI Taxonomy" id="4097"/>
    <lineage>
        <taxon>Eukaryota</taxon>
        <taxon>Viridiplantae</taxon>
        <taxon>Streptophyta</taxon>
        <taxon>Embryophyta</taxon>
        <taxon>Tracheophyta</taxon>
        <taxon>Spermatophyta</taxon>
        <taxon>Magnoliopsida</taxon>
        <taxon>eudicotyledons</taxon>
        <taxon>Gunneridae</taxon>
        <taxon>Pentapetalae</taxon>
        <taxon>asterids</taxon>
        <taxon>lamiids</taxon>
        <taxon>Solanales</taxon>
        <taxon>Solanaceae</taxon>
        <taxon>Nicotianoideae</taxon>
        <taxon>Nicotianeae</taxon>
        <taxon>Nicotiana</taxon>
    </lineage>
</organism>
<dbReference type="OMA" id="NEACENN"/>